<accession>A0A518AHC7</accession>
<evidence type="ECO:0000256" key="2">
    <source>
        <dbReference type="ARBA" id="ARBA00022801"/>
    </source>
</evidence>
<dbReference type="InterPro" id="IPR004843">
    <property type="entry name" value="Calcineurin-like_PHP"/>
</dbReference>
<proteinExistence type="predicted"/>
<dbReference type="AlphaFoldDB" id="A0A518AHC7"/>
<dbReference type="EC" id="3.1.-.-" evidence="4"/>
<dbReference type="OrthoDB" id="9780884at2"/>
<feature type="domain" description="Calcineurin-like phosphoesterase" evidence="3">
    <location>
        <begin position="82"/>
        <end position="247"/>
    </location>
</feature>
<keyword evidence="1" id="KW-0479">Metal-binding</keyword>
<dbReference type="EMBL" id="CP036278">
    <property type="protein sequence ID" value="QDU54138.1"/>
    <property type="molecule type" value="Genomic_DNA"/>
</dbReference>
<protein>
    <submittedName>
        <fullName evidence="4">Putative metallophosphoesterase</fullName>
        <ecNumber evidence="4">3.1.-.-</ecNumber>
    </submittedName>
</protein>
<name>A0A518AHC7_9BACT</name>
<keyword evidence="2 4" id="KW-0378">Hydrolase</keyword>
<evidence type="ECO:0000256" key="1">
    <source>
        <dbReference type="ARBA" id="ARBA00022723"/>
    </source>
</evidence>
<reference evidence="4 5" key="1">
    <citation type="submission" date="2019-02" db="EMBL/GenBank/DDBJ databases">
        <title>Deep-cultivation of Planctomycetes and their phenomic and genomic characterization uncovers novel biology.</title>
        <authorList>
            <person name="Wiegand S."/>
            <person name="Jogler M."/>
            <person name="Boedeker C."/>
            <person name="Pinto D."/>
            <person name="Vollmers J."/>
            <person name="Rivas-Marin E."/>
            <person name="Kohn T."/>
            <person name="Peeters S.H."/>
            <person name="Heuer A."/>
            <person name="Rast P."/>
            <person name="Oberbeckmann S."/>
            <person name="Bunk B."/>
            <person name="Jeske O."/>
            <person name="Meyerdierks A."/>
            <person name="Storesund J.E."/>
            <person name="Kallscheuer N."/>
            <person name="Luecker S."/>
            <person name="Lage O.M."/>
            <person name="Pohl T."/>
            <person name="Merkel B.J."/>
            <person name="Hornburger P."/>
            <person name="Mueller R.-W."/>
            <person name="Bruemmer F."/>
            <person name="Labrenz M."/>
            <person name="Spormann A.M."/>
            <person name="Op den Camp H."/>
            <person name="Overmann J."/>
            <person name="Amann R."/>
            <person name="Jetten M.S.M."/>
            <person name="Mascher T."/>
            <person name="Medema M.H."/>
            <person name="Devos D.P."/>
            <person name="Kaster A.-K."/>
            <person name="Ovreas L."/>
            <person name="Rohde M."/>
            <person name="Galperin M.Y."/>
            <person name="Jogler C."/>
        </authorList>
    </citation>
    <scope>NUCLEOTIDE SEQUENCE [LARGE SCALE GENOMIC DNA]</scope>
    <source>
        <strain evidence="4 5">Pan181</strain>
    </source>
</reference>
<dbReference type="PANTHER" id="PTHR31302:SF31">
    <property type="entry name" value="PHOSPHODIESTERASE YAEI"/>
    <property type="match status" value="1"/>
</dbReference>
<dbReference type="GO" id="GO:0046872">
    <property type="term" value="F:metal ion binding"/>
    <property type="evidence" value="ECO:0007669"/>
    <property type="project" value="UniProtKB-KW"/>
</dbReference>
<dbReference type="GO" id="GO:0009245">
    <property type="term" value="P:lipid A biosynthetic process"/>
    <property type="evidence" value="ECO:0007669"/>
    <property type="project" value="TreeGrafter"/>
</dbReference>
<organism evidence="4 5">
    <name type="scientific">Aeoliella mucimassa</name>
    <dbReference type="NCBI Taxonomy" id="2527972"/>
    <lineage>
        <taxon>Bacteria</taxon>
        <taxon>Pseudomonadati</taxon>
        <taxon>Planctomycetota</taxon>
        <taxon>Planctomycetia</taxon>
        <taxon>Pirellulales</taxon>
        <taxon>Lacipirellulaceae</taxon>
        <taxon>Aeoliella</taxon>
    </lineage>
</organism>
<dbReference type="GO" id="GO:0008758">
    <property type="term" value="F:UDP-2,3-diacylglucosamine hydrolase activity"/>
    <property type="evidence" value="ECO:0007669"/>
    <property type="project" value="TreeGrafter"/>
</dbReference>
<dbReference type="KEGG" id="amuc:Pan181_03180"/>
<evidence type="ECO:0000259" key="3">
    <source>
        <dbReference type="Pfam" id="PF00149"/>
    </source>
</evidence>
<dbReference type="Gene3D" id="3.60.21.10">
    <property type="match status" value="1"/>
</dbReference>
<dbReference type="Pfam" id="PF00149">
    <property type="entry name" value="Metallophos"/>
    <property type="match status" value="1"/>
</dbReference>
<dbReference type="RefSeq" id="WP_145245156.1">
    <property type="nucleotide sequence ID" value="NZ_CP036278.1"/>
</dbReference>
<dbReference type="GO" id="GO:0016020">
    <property type="term" value="C:membrane"/>
    <property type="evidence" value="ECO:0007669"/>
    <property type="project" value="GOC"/>
</dbReference>
<dbReference type="InterPro" id="IPR029052">
    <property type="entry name" value="Metallo-depent_PP-like"/>
</dbReference>
<evidence type="ECO:0000313" key="5">
    <source>
        <dbReference type="Proteomes" id="UP000315750"/>
    </source>
</evidence>
<dbReference type="Proteomes" id="UP000315750">
    <property type="component" value="Chromosome"/>
</dbReference>
<dbReference type="SUPFAM" id="SSF56300">
    <property type="entry name" value="Metallo-dependent phosphatases"/>
    <property type="match status" value="1"/>
</dbReference>
<evidence type="ECO:0000313" key="4">
    <source>
        <dbReference type="EMBL" id="QDU54138.1"/>
    </source>
</evidence>
<sequence>MIGSASQILHSRSGHTLSIITMPTEPVKVNRRRFLRRAALCTVGGAAAAGFYAWRVEPHWVDVVERTMPLRNLPAELEGAQLVQLSDIHVGEFVSYPYLQHSIDRVAASDPEVVAITGDLMTARHLEQIDPVVDLVKRLKPDQRKVIAIPGNHDYGHGAQNVKVADVLFERLTNIGVECLRNQTTTYRGLQFVGLDELWSGRFSARRALKEFDTARAGIALSHNPDSVDHNGWDGFQGWVLSGHTHGGQCRVPYFGAPIIPIKNRRYVSGEVSITPETTLYVNRGLGHSLQVRFMCSPEITRFRLTSAESAPA</sequence>
<gene>
    <name evidence="4" type="ORF">Pan181_03180</name>
</gene>
<dbReference type="PANTHER" id="PTHR31302">
    <property type="entry name" value="TRANSMEMBRANE PROTEIN WITH METALLOPHOSPHOESTERASE DOMAIN-RELATED"/>
    <property type="match status" value="1"/>
</dbReference>
<dbReference type="InterPro" id="IPR051158">
    <property type="entry name" value="Metallophosphoesterase_sf"/>
</dbReference>
<keyword evidence="5" id="KW-1185">Reference proteome</keyword>